<dbReference type="RefSeq" id="WP_184807049.1">
    <property type="nucleotide sequence ID" value="NZ_JACIIZ010000018.1"/>
</dbReference>
<feature type="region of interest" description="Disordered" evidence="1">
    <location>
        <begin position="211"/>
        <end position="242"/>
    </location>
</feature>
<dbReference type="SUPFAM" id="SSF140959">
    <property type="entry name" value="Indolic compounds 2,3-dioxygenase-like"/>
    <property type="match status" value="1"/>
</dbReference>
<reference evidence="2 3" key="1">
    <citation type="submission" date="2020-08" db="EMBL/GenBank/DDBJ databases">
        <title>Genomic Encyclopedia of Type Strains, Phase IV (KMG-IV): sequencing the most valuable type-strain genomes for metagenomic binning, comparative biology and taxonomic classification.</title>
        <authorList>
            <person name="Goeker M."/>
        </authorList>
    </citation>
    <scope>NUCLEOTIDE SEQUENCE [LARGE SCALE GENOMIC DNA]</scope>
    <source>
        <strain evidence="2 3">DSM 22198</strain>
    </source>
</reference>
<comment type="caution">
    <text evidence="2">The sequence shown here is derived from an EMBL/GenBank/DDBJ whole genome shotgun (WGS) entry which is preliminary data.</text>
</comment>
<dbReference type="EMBL" id="JACIIZ010000018">
    <property type="protein sequence ID" value="MBB6254527.1"/>
    <property type="molecule type" value="Genomic_DNA"/>
</dbReference>
<proteinExistence type="predicted"/>
<dbReference type="GO" id="GO:0019441">
    <property type="term" value="P:L-tryptophan catabolic process to kynurenine"/>
    <property type="evidence" value="ECO:0007669"/>
    <property type="project" value="InterPro"/>
</dbReference>
<evidence type="ECO:0000313" key="3">
    <source>
        <dbReference type="Proteomes" id="UP000539175"/>
    </source>
</evidence>
<protein>
    <recommendedName>
        <fullName evidence="4">Tryptophan 2,3-dioxygenase</fullName>
    </recommendedName>
</protein>
<dbReference type="InterPro" id="IPR037217">
    <property type="entry name" value="Trp/Indoleamine_2_3_dOase-like"/>
</dbReference>
<evidence type="ECO:0000256" key="1">
    <source>
        <dbReference type="SAM" id="MobiDB-lite"/>
    </source>
</evidence>
<dbReference type="Proteomes" id="UP000539175">
    <property type="component" value="Unassembled WGS sequence"/>
</dbReference>
<dbReference type="GO" id="GO:0046872">
    <property type="term" value="F:metal ion binding"/>
    <property type="evidence" value="ECO:0007669"/>
    <property type="project" value="InterPro"/>
</dbReference>
<evidence type="ECO:0000313" key="2">
    <source>
        <dbReference type="EMBL" id="MBB6254527.1"/>
    </source>
</evidence>
<keyword evidence="3" id="KW-1185">Reference proteome</keyword>
<gene>
    <name evidence="2" type="ORF">FHS74_005117</name>
</gene>
<sequence>MNPTEEDQNLRFRYGRGSYYEEGTFITRTLDVISNEHQLMCHDERTFQLLHLQTELAWYDMHFELRKAIRLIKDAEFTAAISIIHRVNRLSEIPILAIDIMLSCINQFGLLNFRAMLPNNATGIDSPGMINLKYAARTIWNQFKSNVNELGYTLEEFAMARVSGFPDNARARDIGALFDGIQQLDIKIMNWKQSHLRMVWMYLGGAAAASASPRDRKTGAPSRQSTETDDAPVPTSLRGRPITELQRMTATPLFPELWKLSDVVYERMNAQRHVGA</sequence>
<dbReference type="GO" id="GO:0020037">
    <property type="term" value="F:heme binding"/>
    <property type="evidence" value="ECO:0007669"/>
    <property type="project" value="InterPro"/>
</dbReference>
<accession>A0A7X0B2L0</accession>
<name>A0A7X0B2L0_9PROT</name>
<evidence type="ECO:0008006" key="4">
    <source>
        <dbReference type="Google" id="ProtNLM"/>
    </source>
</evidence>
<dbReference type="AlphaFoldDB" id="A0A7X0B2L0"/>
<dbReference type="Gene3D" id="1.20.58.480">
    <property type="match status" value="1"/>
</dbReference>
<organism evidence="2 3">
    <name type="scientific">Nitrospirillum iridis</name>
    <dbReference type="NCBI Taxonomy" id="765888"/>
    <lineage>
        <taxon>Bacteria</taxon>
        <taxon>Pseudomonadati</taxon>
        <taxon>Pseudomonadota</taxon>
        <taxon>Alphaproteobacteria</taxon>
        <taxon>Rhodospirillales</taxon>
        <taxon>Azospirillaceae</taxon>
        <taxon>Nitrospirillum</taxon>
    </lineage>
</organism>